<dbReference type="Pfam" id="PF01924">
    <property type="entry name" value="HypD"/>
    <property type="match status" value="1"/>
</dbReference>
<organism evidence="4 5">
    <name type="scientific">Candidatus Iainarchaeum sp</name>
    <dbReference type="NCBI Taxonomy" id="3101447"/>
    <lineage>
        <taxon>Archaea</taxon>
        <taxon>Candidatus Iainarchaeota</taxon>
        <taxon>Candidatus Iainarchaeia</taxon>
        <taxon>Candidatus Iainarchaeales</taxon>
        <taxon>Candidatus Iainarchaeaceae</taxon>
        <taxon>Candidatus Iainarchaeum</taxon>
    </lineage>
</organism>
<dbReference type="InterPro" id="IPR042243">
    <property type="entry name" value="HypD_1"/>
</dbReference>
<protein>
    <submittedName>
        <fullName evidence="4">Hydrogenase formation protein HypD</fullName>
    </submittedName>
</protein>
<dbReference type="GO" id="GO:0051604">
    <property type="term" value="P:protein maturation"/>
    <property type="evidence" value="ECO:0007669"/>
    <property type="project" value="TreeGrafter"/>
</dbReference>
<proteinExistence type="inferred from homology"/>
<dbReference type="NCBIfam" id="TIGR00075">
    <property type="entry name" value="hypD"/>
    <property type="match status" value="1"/>
</dbReference>
<name>A0A8T4C758_9ARCH</name>
<evidence type="ECO:0000256" key="2">
    <source>
        <dbReference type="ARBA" id="ARBA00022723"/>
    </source>
</evidence>
<dbReference type="AlphaFoldDB" id="A0A8T4C758"/>
<accession>A0A8T4C758</accession>
<dbReference type="Gene3D" id="6.10.20.100">
    <property type="match status" value="1"/>
</dbReference>
<evidence type="ECO:0000313" key="4">
    <source>
        <dbReference type="EMBL" id="MBM3281780.1"/>
    </source>
</evidence>
<comment type="similarity">
    <text evidence="1">Belongs to the HypD family.</text>
</comment>
<gene>
    <name evidence="4" type="primary">hypD</name>
    <name evidence="4" type="ORF">FJY86_00345</name>
</gene>
<evidence type="ECO:0000313" key="5">
    <source>
        <dbReference type="Proteomes" id="UP000774699"/>
    </source>
</evidence>
<dbReference type="Gene3D" id="3.40.50.11750">
    <property type="entry name" value="HypD, alpha/beta domain 1"/>
    <property type="match status" value="2"/>
</dbReference>
<evidence type="ECO:0000256" key="1">
    <source>
        <dbReference type="ARBA" id="ARBA00007888"/>
    </source>
</evidence>
<dbReference type="Proteomes" id="UP000774699">
    <property type="component" value="Unassembled WGS sequence"/>
</dbReference>
<keyword evidence="3" id="KW-0408">Iron</keyword>
<reference evidence="4" key="1">
    <citation type="submission" date="2019-03" db="EMBL/GenBank/DDBJ databases">
        <title>Lake Tanganyika Metagenome-Assembled Genomes (MAGs).</title>
        <authorList>
            <person name="Tran P."/>
        </authorList>
    </citation>
    <scope>NUCLEOTIDE SEQUENCE</scope>
    <source>
        <strain evidence="4">M_DeepCast_50m_m2_156</strain>
    </source>
</reference>
<dbReference type="GO" id="GO:0005506">
    <property type="term" value="F:iron ion binding"/>
    <property type="evidence" value="ECO:0007669"/>
    <property type="project" value="TreeGrafter"/>
</dbReference>
<dbReference type="InterPro" id="IPR042244">
    <property type="entry name" value="HypD_2_sf"/>
</dbReference>
<keyword evidence="2" id="KW-0479">Metal-binding</keyword>
<dbReference type="PIRSF" id="PIRSF005622">
    <property type="entry name" value="Hydrgn_mat_hypD"/>
    <property type="match status" value="1"/>
</dbReference>
<dbReference type="GO" id="GO:0070025">
    <property type="term" value="F:carbon monoxide binding"/>
    <property type="evidence" value="ECO:0007669"/>
    <property type="project" value="TreeGrafter"/>
</dbReference>
<dbReference type="GO" id="GO:0051539">
    <property type="term" value="F:4 iron, 4 sulfur cluster binding"/>
    <property type="evidence" value="ECO:0007669"/>
    <property type="project" value="TreeGrafter"/>
</dbReference>
<dbReference type="PANTHER" id="PTHR30149:SF0">
    <property type="entry name" value="HYDROGENASE MATURATION FACTOR HYPD"/>
    <property type="match status" value="1"/>
</dbReference>
<evidence type="ECO:0000256" key="3">
    <source>
        <dbReference type="ARBA" id="ARBA00023004"/>
    </source>
</evidence>
<sequence length="339" mass="37374">MTTNEYVKKIHDISRSMNEVRIMEVCGGHTHTIMKYGIRELLPQNIKLISGPGCPVCITSQRDIDQVIELSLNGIKIATYGDMMHVPGTKMSLRDAQGLGADVKTIYSTDQLLEERDRVFFAVGFETTTPMTAKLVDKGLTIFCSHKTIPPAMSLLTKEMNLHGFIDPGHVSTIIGSHVWSTLELNVPQVISGFRPEQLIKSIYTLLELIRAEKVEVVNEYPEVVFPEGNVLAQRLIQKTMTPADAEWRGIGTLPLSGLAPRNPSQDARIKYSSIIQHVVSEENKDCRCGEVVRGLVEPKQCSLFGKSCTLDSPKGACMVSPTEGACAIALRYGKSLSE</sequence>
<dbReference type="EMBL" id="VGJJ01000002">
    <property type="protein sequence ID" value="MBM3281780.1"/>
    <property type="molecule type" value="Genomic_DNA"/>
</dbReference>
<dbReference type="PANTHER" id="PTHR30149">
    <property type="entry name" value="HYDROGENASE PROTEIN ASSEMBLY PROTEIN HYPD"/>
    <property type="match status" value="1"/>
</dbReference>
<dbReference type="InterPro" id="IPR002780">
    <property type="entry name" value="Hyd_form_HypD"/>
</dbReference>
<comment type="caution">
    <text evidence="4">The sequence shown here is derived from an EMBL/GenBank/DDBJ whole genome shotgun (WGS) entry which is preliminary data.</text>
</comment>